<keyword evidence="3 7" id="KW-0813">Transport</keyword>
<comment type="subcellular location">
    <subcellularLocation>
        <location evidence="1">Membrane</location>
        <topology evidence="1">Multi-pass membrane protein</topology>
    </subcellularLocation>
</comment>
<evidence type="ECO:0000256" key="3">
    <source>
        <dbReference type="ARBA" id="ARBA00022448"/>
    </source>
</evidence>
<dbReference type="FunFam" id="1.20.1250.20:FF:000134">
    <property type="entry name" value="MFS sugar transporter protein"/>
    <property type="match status" value="1"/>
</dbReference>
<comment type="similarity">
    <text evidence="2 7">Belongs to the major facilitator superfamily. Sugar transporter (TC 2.A.1.1) family.</text>
</comment>
<feature type="transmembrane region" description="Helical" evidence="9">
    <location>
        <begin position="172"/>
        <end position="195"/>
    </location>
</feature>
<evidence type="ECO:0000256" key="6">
    <source>
        <dbReference type="ARBA" id="ARBA00023136"/>
    </source>
</evidence>
<reference evidence="11" key="1">
    <citation type="submission" date="2021-07" db="EMBL/GenBank/DDBJ databases">
        <authorList>
            <person name="Branca A.L. A."/>
        </authorList>
    </citation>
    <scope>NUCLEOTIDE SEQUENCE</scope>
</reference>
<evidence type="ECO:0000256" key="9">
    <source>
        <dbReference type="SAM" id="Phobius"/>
    </source>
</evidence>
<feature type="region of interest" description="Disordered" evidence="8">
    <location>
        <begin position="465"/>
        <end position="497"/>
    </location>
</feature>
<proteinExistence type="inferred from homology"/>
<keyword evidence="6 9" id="KW-0472">Membrane</keyword>
<dbReference type="PRINTS" id="PR00171">
    <property type="entry name" value="SUGRTRNSPORT"/>
</dbReference>
<comment type="caution">
    <text evidence="11">The sequence shown here is derived from an EMBL/GenBank/DDBJ whole genome shotgun (WGS) entry which is preliminary data.</text>
</comment>
<evidence type="ECO:0000256" key="5">
    <source>
        <dbReference type="ARBA" id="ARBA00022989"/>
    </source>
</evidence>
<dbReference type="PANTHER" id="PTHR48022:SF28">
    <property type="entry name" value="MAJOR FACILITATOR SUPERFAMILY (MFS) PROFILE DOMAIN-CONTAINING PROTEIN-RELATED"/>
    <property type="match status" value="1"/>
</dbReference>
<evidence type="ECO:0000259" key="10">
    <source>
        <dbReference type="PROSITE" id="PS50850"/>
    </source>
</evidence>
<dbReference type="NCBIfam" id="TIGR00879">
    <property type="entry name" value="SP"/>
    <property type="match status" value="1"/>
</dbReference>
<dbReference type="PANTHER" id="PTHR48022">
    <property type="entry name" value="PLASTIDIC GLUCOSE TRANSPORTER 4"/>
    <property type="match status" value="1"/>
</dbReference>
<dbReference type="Pfam" id="PF00083">
    <property type="entry name" value="Sugar_tr"/>
    <property type="match status" value="1"/>
</dbReference>
<dbReference type="InterPro" id="IPR050360">
    <property type="entry name" value="MFS_Sugar_Transporters"/>
</dbReference>
<keyword evidence="5 9" id="KW-1133">Transmembrane helix</keyword>
<dbReference type="Gene3D" id="1.20.1250.20">
    <property type="entry name" value="MFS general substrate transporter like domains"/>
    <property type="match status" value="1"/>
</dbReference>
<dbReference type="OrthoDB" id="6133115at2759"/>
<feature type="transmembrane region" description="Helical" evidence="9">
    <location>
        <begin position="85"/>
        <end position="103"/>
    </location>
</feature>
<dbReference type="InterPro" id="IPR003663">
    <property type="entry name" value="Sugar/inositol_transpt"/>
</dbReference>
<evidence type="ECO:0000256" key="8">
    <source>
        <dbReference type="SAM" id="MobiDB-lite"/>
    </source>
</evidence>
<feature type="transmembrane region" description="Helical" evidence="9">
    <location>
        <begin position="333"/>
        <end position="353"/>
    </location>
</feature>
<feature type="transmembrane region" description="Helical" evidence="9">
    <location>
        <begin position="359"/>
        <end position="382"/>
    </location>
</feature>
<dbReference type="EMBL" id="CAJVRC010000882">
    <property type="protein sequence ID" value="CAG8904093.1"/>
    <property type="molecule type" value="Genomic_DNA"/>
</dbReference>
<feature type="transmembrane region" description="Helical" evidence="9">
    <location>
        <begin position="394"/>
        <end position="415"/>
    </location>
</feature>
<dbReference type="GO" id="GO:0016020">
    <property type="term" value="C:membrane"/>
    <property type="evidence" value="ECO:0007669"/>
    <property type="project" value="UniProtKB-SubCell"/>
</dbReference>
<dbReference type="AlphaFoldDB" id="A0A9W4KE65"/>
<feature type="transmembrane region" description="Helical" evidence="9">
    <location>
        <begin position="427"/>
        <end position="446"/>
    </location>
</feature>
<dbReference type="InterPro" id="IPR005828">
    <property type="entry name" value="MFS_sugar_transport-like"/>
</dbReference>
<feature type="transmembrane region" description="Helical" evidence="9">
    <location>
        <begin position="53"/>
        <end position="73"/>
    </location>
</feature>
<dbReference type="InterPro" id="IPR020846">
    <property type="entry name" value="MFS_dom"/>
</dbReference>
<evidence type="ECO:0000313" key="11">
    <source>
        <dbReference type="EMBL" id="CAG8904093.1"/>
    </source>
</evidence>
<dbReference type="PROSITE" id="PS51257">
    <property type="entry name" value="PROKAR_LIPOPROTEIN"/>
    <property type="match status" value="1"/>
</dbReference>
<evidence type="ECO:0000256" key="4">
    <source>
        <dbReference type="ARBA" id="ARBA00022692"/>
    </source>
</evidence>
<keyword evidence="4 9" id="KW-0812">Transmembrane</keyword>
<evidence type="ECO:0000256" key="1">
    <source>
        <dbReference type="ARBA" id="ARBA00004141"/>
    </source>
</evidence>
<evidence type="ECO:0000256" key="7">
    <source>
        <dbReference type="RuleBase" id="RU003346"/>
    </source>
</evidence>
<keyword evidence="12" id="KW-1185">Reference proteome</keyword>
<evidence type="ECO:0000256" key="2">
    <source>
        <dbReference type="ARBA" id="ARBA00010992"/>
    </source>
</evidence>
<evidence type="ECO:0000313" key="12">
    <source>
        <dbReference type="Proteomes" id="UP001154252"/>
    </source>
</evidence>
<feature type="compositionally biased region" description="Basic and acidic residues" evidence="8">
    <location>
        <begin position="465"/>
        <end position="488"/>
    </location>
</feature>
<name>A0A9W4KE65_9EURO</name>
<feature type="domain" description="Major facilitator superfamily (MFS) profile" evidence="10">
    <location>
        <begin position="15"/>
        <end position="449"/>
    </location>
</feature>
<accession>A0A9W4KE65</accession>
<feature type="transmembrane region" description="Helical" evidence="9">
    <location>
        <begin position="299"/>
        <end position="321"/>
    </location>
</feature>
<dbReference type="InterPro" id="IPR036259">
    <property type="entry name" value="MFS_trans_sf"/>
</dbReference>
<dbReference type="SUPFAM" id="SSF103473">
    <property type="entry name" value="MFS general substrate transporter"/>
    <property type="match status" value="1"/>
</dbReference>
<organism evidence="11 12">
    <name type="scientific">Penicillium egyptiacum</name>
    <dbReference type="NCBI Taxonomy" id="1303716"/>
    <lineage>
        <taxon>Eukaryota</taxon>
        <taxon>Fungi</taxon>
        <taxon>Dikarya</taxon>
        <taxon>Ascomycota</taxon>
        <taxon>Pezizomycotina</taxon>
        <taxon>Eurotiomycetes</taxon>
        <taxon>Eurotiomycetidae</taxon>
        <taxon>Eurotiales</taxon>
        <taxon>Aspergillaceae</taxon>
        <taxon>Penicillium</taxon>
    </lineage>
</organism>
<dbReference type="GO" id="GO:0005351">
    <property type="term" value="F:carbohydrate:proton symporter activity"/>
    <property type="evidence" value="ECO:0007669"/>
    <property type="project" value="TreeGrafter"/>
</dbReference>
<sequence length="497" mass="54966">MWLERIEGSLLTACIAFACGSGFALFGYDQGVFGGFLQNDSFVKTFNSPDSTLQGQITATYDLGCFFGALFAMWFGDKSGRKRTIFWGCVTLIIGATIQATSFHVSQMIVGRFIAGIGNGMNTAAIPVWQSETAAAHHRGRFIVLQLALNQVGNVMAQWINYGLTFVATNSVAWRFPTAFQCFFALLTLILLPWLPESPRWLVMKARTEEAYSIMKRLGGKESSEESNREVLNAIVKSVRHEMEAPKFNIKALAKNDSLQTTRRVLLGAGTQLMQQWGGINVINYYLPVVFSSLGVSRNMSLILSACNAMNLMISTCFGALYIETFGRKKMMFWGAVGQSICFALVAAGLALATKQWEAVAVAFVFAYYTTFGLSWIAVPWMYPAEVNTQRMRIAGAGIATATNWINNYIVVLVTPIGISNVSWKYYLIYAVLNAVFVPIVGFFYVETAGLSLEQIDSLFESKYSKESRPTDSVSEPRSEKEYAEHVSHVSNIAHSA</sequence>
<dbReference type="Proteomes" id="UP001154252">
    <property type="component" value="Unassembled WGS sequence"/>
</dbReference>
<dbReference type="PROSITE" id="PS50850">
    <property type="entry name" value="MFS"/>
    <property type="match status" value="1"/>
</dbReference>
<gene>
    <name evidence="11" type="ORF">PEGY_LOCUS7732</name>
</gene>
<protein>
    <recommendedName>
        <fullName evidence="10">Major facilitator superfamily (MFS) profile domain-containing protein</fullName>
    </recommendedName>
</protein>